<protein>
    <submittedName>
        <fullName evidence="2">Uncharacterized protein</fullName>
    </submittedName>
</protein>
<comment type="caution">
    <text evidence="2">The sequence shown here is derived from an EMBL/GenBank/DDBJ whole genome shotgun (WGS) entry which is preliminary data.</text>
</comment>
<feature type="region of interest" description="Disordered" evidence="1">
    <location>
        <begin position="68"/>
        <end position="87"/>
    </location>
</feature>
<proteinExistence type="predicted"/>
<gene>
    <name evidence="2" type="ORF">NDU88_006875</name>
</gene>
<keyword evidence="3" id="KW-1185">Reference proteome</keyword>
<dbReference type="Proteomes" id="UP001066276">
    <property type="component" value="Chromosome 4_2"/>
</dbReference>
<evidence type="ECO:0000313" key="2">
    <source>
        <dbReference type="EMBL" id="KAJ1166475.1"/>
    </source>
</evidence>
<organism evidence="2 3">
    <name type="scientific">Pleurodeles waltl</name>
    <name type="common">Iberian ribbed newt</name>
    <dbReference type="NCBI Taxonomy" id="8319"/>
    <lineage>
        <taxon>Eukaryota</taxon>
        <taxon>Metazoa</taxon>
        <taxon>Chordata</taxon>
        <taxon>Craniata</taxon>
        <taxon>Vertebrata</taxon>
        <taxon>Euteleostomi</taxon>
        <taxon>Amphibia</taxon>
        <taxon>Batrachia</taxon>
        <taxon>Caudata</taxon>
        <taxon>Salamandroidea</taxon>
        <taxon>Salamandridae</taxon>
        <taxon>Pleurodelinae</taxon>
        <taxon>Pleurodeles</taxon>
    </lineage>
</organism>
<sequence>MEERLAEALGYHVQDSVNQALINAFKAFAQPLRRFGQRELRGRPLLDAGSKPDQLSDLGELFISSKHFGGAAGGKARGQRERKAGRSQLRSVGRVTPFVGSPSPRHTQCLSTWVSCLWVKYHVECPNKIGVSTQEGASGEKGGKLNCQKSEVTLAKKLEYLYPFQ</sequence>
<accession>A0AAV7SQY5</accession>
<dbReference type="AlphaFoldDB" id="A0AAV7SQY5"/>
<dbReference type="EMBL" id="JANPWB010000008">
    <property type="protein sequence ID" value="KAJ1166475.1"/>
    <property type="molecule type" value="Genomic_DNA"/>
</dbReference>
<evidence type="ECO:0000313" key="3">
    <source>
        <dbReference type="Proteomes" id="UP001066276"/>
    </source>
</evidence>
<evidence type="ECO:0000256" key="1">
    <source>
        <dbReference type="SAM" id="MobiDB-lite"/>
    </source>
</evidence>
<reference evidence="2" key="1">
    <citation type="journal article" date="2022" name="bioRxiv">
        <title>Sequencing and chromosome-scale assembly of the giantPleurodeles waltlgenome.</title>
        <authorList>
            <person name="Brown T."/>
            <person name="Elewa A."/>
            <person name="Iarovenko S."/>
            <person name="Subramanian E."/>
            <person name="Araus A.J."/>
            <person name="Petzold A."/>
            <person name="Susuki M."/>
            <person name="Suzuki K.-i.T."/>
            <person name="Hayashi T."/>
            <person name="Toyoda A."/>
            <person name="Oliveira C."/>
            <person name="Osipova E."/>
            <person name="Leigh N.D."/>
            <person name="Simon A."/>
            <person name="Yun M.H."/>
        </authorList>
    </citation>
    <scope>NUCLEOTIDE SEQUENCE</scope>
    <source>
        <strain evidence="2">20211129_DDA</strain>
        <tissue evidence="2">Liver</tissue>
    </source>
</reference>
<name>A0AAV7SQY5_PLEWA</name>